<sequence>MTSGDLRVGLALSGGGVRAAVFHLGVMKYLAEFNLLEQISQISTVSGGSLIAGAVFSEAAGQWPSSTQYLTTIYPVLRTRLVSGDLFSFRALGFWGVFTENIRILSARAQILSRLLQQRWNIRMLLSDLPVAPIWHINTTCFETGKNWRFTRDSMGDWQFGTHYSPLVQLSDAIAASAAVPYVIGALKLPLPAHGWWQTDPATKRPIRKIEPNSPTVRLWDGGAYENMALEPLFKPMGGLKGCDLLICSDASGPLGRPTGLVRSLAAGRLASPRLFDIASDQIRALRSRMLVNAIRRDEIKGFLFRMGTTARQLGLSAEAVRGYLSDEDCLSCLNYPTNLTRVTEANFDRIARHGAEVAQLTMAAYSDPKKTPGNPIVAVNRN</sequence>
<dbReference type="PANTHER" id="PTHR10728:SF40">
    <property type="entry name" value="PATATIN FAMILY PROTEIN"/>
    <property type="match status" value="1"/>
</dbReference>
<evidence type="ECO:0000259" key="2">
    <source>
        <dbReference type="Pfam" id="PF01734"/>
    </source>
</evidence>
<comment type="caution">
    <text evidence="3">The sequence shown here is derived from an EMBL/GenBank/DDBJ whole genome shotgun (WGS) entry which is preliminary data.</text>
</comment>
<keyword evidence="1" id="KW-0443">Lipid metabolism</keyword>
<dbReference type="GO" id="GO:0004623">
    <property type="term" value="F:phospholipase A2 activity"/>
    <property type="evidence" value="ECO:0007669"/>
    <property type="project" value="TreeGrafter"/>
</dbReference>
<dbReference type="PANTHER" id="PTHR10728">
    <property type="entry name" value="CYTOSOLIC PHOSPHOLIPASE A2"/>
    <property type="match status" value="1"/>
</dbReference>
<evidence type="ECO:0000313" key="4">
    <source>
        <dbReference type="Proteomes" id="UP000192140"/>
    </source>
</evidence>
<gene>
    <name evidence="3" type="ORF">AGR7A_pAt10063</name>
</gene>
<dbReference type="InterPro" id="IPR002641">
    <property type="entry name" value="PNPLA_dom"/>
</dbReference>
<proteinExistence type="predicted"/>
<reference evidence="3" key="1">
    <citation type="submission" date="2016-01" db="EMBL/GenBank/DDBJ databases">
        <authorList>
            <person name="Regsiter A."/>
            <person name="william w."/>
        </authorList>
    </citation>
    <scope>NUCLEOTIDE SEQUENCE</scope>
    <source>
        <strain evidence="3">NCPPB 1641</strain>
    </source>
</reference>
<keyword evidence="4" id="KW-1185">Reference proteome</keyword>
<dbReference type="GO" id="GO:0046475">
    <property type="term" value="P:glycerophospholipid catabolic process"/>
    <property type="evidence" value="ECO:0007669"/>
    <property type="project" value="TreeGrafter"/>
</dbReference>
<organism evidence="3 4">
    <name type="scientific">Agrobacterium deltaense NCPPB 1641</name>
    <dbReference type="NCBI Taxonomy" id="1183425"/>
    <lineage>
        <taxon>Bacteria</taxon>
        <taxon>Pseudomonadati</taxon>
        <taxon>Pseudomonadota</taxon>
        <taxon>Alphaproteobacteria</taxon>
        <taxon>Hyphomicrobiales</taxon>
        <taxon>Rhizobiaceae</taxon>
        <taxon>Rhizobium/Agrobacterium group</taxon>
        <taxon>Agrobacterium</taxon>
    </lineage>
</organism>
<name>A0A1S7U7Y1_9HYPH</name>
<dbReference type="GO" id="GO:0005829">
    <property type="term" value="C:cytosol"/>
    <property type="evidence" value="ECO:0007669"/>
    <property type="project" value="TreeGrafter"/>
</dbReference>
<evidence type="ECO:0000256" key="1">
    <source>
        <dbReference type="ARBA" id="ARBA00023098"/>
    </source>
</evidence>
<protein>
    <recommendedName>
        <fullName evidence="2">PNPLA domain-containing protein</fullName>
    </recommendedName>
</protein>
<feature type="domain" description="PNPLA" evidence="2">
    <location>
        <begin position="10"/>
        <end position="233"/>
    </location>
</feature>
<evidence type="ECO:0000313" key="3">
    <source>
        <dbReference type="EMBL" id="CVI62721.1"/>
    </source>
</evidence>
<accession>A0A1S7U7Y1</accession>
<dbReference type="Pfam" id="PF01734">
    <property type="entry name" value="Patatin"/>
    <property type="match status" value="1"/>
</dbReference>
<dbReference type="SUPFAM" id="SSF52151">
    <property type="entry name" value="FabD/lysophospholipase-like"/>
    <property type="match status" value="1"/>
</dbReference>
<dbReference type="RefSeq" id="WP_080854976.1">
    <property type="nucleotide sequence ID" value="NZ_LT009777.1"/>
</dbReference>
<dbReference type="InterPro" id="IPR016035">
    <property type="entry name" value="Acyl_Trfase/lysoPLipase"/>
</dbReference>
<dbReference type="AlphaFoldDB" id="A0A1S7U7Y1"/>
<dbReference type="Gene3D" id="3.40.1090.10">
    <property type="entry name" value="Cytosolic phospholipase A2 catalytic domain"/>
    <property type="match status" value="1"/>
</dbReference>
<dbReference type="EMBL" id="FCNP01000048">
    <property type="protein sequence ID" value="CVI62721.1"/>
    <property type="molecule type" value="Genomic_DNA"/>
</dbReference>
<dbReference type="Proteomes" id="UP000192140">
    <property type="component" value="Unassembled WGS sequence"/>
</dbReference>